<dbReference type="Proteomes" id="UP001600064">
    <property type="component" value="Unassembled WGS sequence"/>
</dbReference>
<dbReference type="Pfam" id="PF11626">
    <property type="entry name" value="Rap1_C"/>
    <property type="match status" value="1"/>
</dbReference>
<sequence>MAASVVYDGVRGKYEGTLFNGIKFWVAERVPMRSTIEGYIKDNGGKLVLLPAPADVLVADHARKKDAPLHSVSWRYITESVKAGELANMDDFRIHPLPNSTQPAASSQPARGTRTPFTEEDNRILVTWVLTHRDNTAGNKIYQDLAALYPRHTWQSWRDRWVKQYAHLPTSQLPAPFADDELPRPAPAPEPRLAQSPRPTAPSPTPAAFQSGGCSPRPQRWRAVKVPFDAHDDQILREYVPACEAAGYKDKGNKIYMKLAEHYPDHTYHSWRDRWVVFVKGSLRGQPPPPPSDTIQAIVDELVREDREKRHAPRRRLPPVLGPATAASLPSTNPEPAVVRAARRQPERPRRPPPDAPEEPEEPDEPQKPQQSKPTQSKRQGKKPEPVSTVETAARDTPKPRSAASKGSASASQLAEQEFWTLFGNYTATVGAAVATWAQVGKHAVNLWDLWQCATEDEEDHDHRDWKHVAEKLELNWIDEPKVPGQLMAAFERHLYEFECFKREFDETEQREAEEQEPEEEVPEAEEEEEEAVKEEAVEEEEEAEEQEEEDEENEKDKEEEEAKQPDFKSSPPVVNVKRPRSSFGTSPLSVRKRPRYDASSEIPETPDTCAERAGRALARRRAAPSETPSRRVRISYDASTTLAVRNTATPESEGGLSPSEQLLSELELSARKPRQSAQPIHTTKDSSTSDDESSDAFESMQDLPVPKTRRSLPWQTAATTTTTTTTTATRSNPGAPQQRPQATPAPPPAPQPAPRSTPYLSSSRLQPQPQTPATPSPQPIPRPAAAASSSSSAANRLSSRSVTPSQPLPRPQPRSRPAPRPIINPGELISELIGRGIPPNMAARAVRATTCHRELALKVARALAANRGVPRRERGVWTDEDDAALRAVGEAVDRMGGELPRPTDMRAFGNRLLAFEGFWNLVEKHGGKGVFERWEFLKALDAA</sequence>
<dbReference type="InterPro" id="IPR038104">
    <property type="entry name" value="Rap1_C_sf"/>
</dbReference>
<feature type="compositionally biased region" description="Low complexity" evidence="9">
    <location>
        <begin position="717"/>
        <end position="743"/>
    </location>
</feature>
<dbReference type="Gene3D" id="3.40.50.10190">
    <property type="entry name" value="BRCT domain"/>
    <property type="match status" value="1"/>
</dbReference>
<dbReference type="Gene3D" id="1.10.10.60">
    <property type="entry name" value="Homeodomain-like"/>
    <property type="match status" value="2"/>
</dbReference>
<evidence type="ECO:0000259" key="10">
    <source>
        <dbReference type="PROSITE" id="PS50172"/>
    </source>
</evidence>
<evidence type="ECO:0000256" key="7">
    <source>
        <dbReference type="ARBA" id="ARBA00023242"/>
    </source>
</evidence>
<evidence type="ECO:0000256" key="8">
    <source>
        <dbReference type="RuleBase" id="RU367107"/>
    </source>
</evidence>
<keyword evidence="3 8" id="KW-0779">Telomere</keyword>
<evidence type="ECO:0000313" key="11">
    <source>
        <dbReference type="EMBL" id="KAL2264625.1"/>
    </source>
</evidence>
<evidence type="ECO:0000256" key="6">
    <source>
        <dbReference type="ARBA" id="ARBA00023163"/>
    </source>
</evidence>
<feature type="region of interest" description="Disordered" evidence="9">
    <location>
        <begin position="97"/>
        <end position="116"/>
    </location>
</feature>
<evidence type="ECO:0000256" key="9">
    <source>
        <dbReference type="SAM" id="MobiDB-lite"/>
    </source>
</evidence>
<feature type="compositionally biased region" description="Pro residues" evidence="9">
    <location>
        <begin position="807"/>
        <end position="823"/>
    </location>
</feature>
<dbReference type="InterPro" id="IPR021661">
    <property type="entry name" value="Rap1_C"/>
</dbReference>
<dbReference type="InterPro" id="IPR036420">
    <property type="entry name" value="BRCT_dom_sf"/>
</dbReference>
<evidence type="ECO:0000256" key="1">
    <source>
        <dbReference type="ARBA" id="ARBA00010467"/>
    </source>
</evidence>
<feature type="compositionally biased region" description="Low complexity" evidence="9">
    <location>
        <begin position="784"/>
        <end position="806"/>
    </location>
</feature>
<keyword evidence="7 8" id="KW-0539">Nucleus</keyword>
<feature type="compositionally biased region" description="Low complexity" evidence="9">
    <location>
        <begin position="368"/>
        <end position="378"/>
    </location>
</feature>
<dbReference type="Gene3D" id="1.10.150.60">
    <property type="entry name" value="ARID DNA-binding domain"/>
    <property type="match status" value="1"/>
</dbReference>
<feature type="compositionally biased region" description="Low complexity" evidence="9">
    <location>
        <begin position="402"/>
        <end position="412"/>
    </location>
</feature>
<feature type="compositionally biased region" description="Polar residues" evidence="9">
    <location>
        <begin position="98"/>
        <end position="110"/>
    </location>
</feature>
<dbReference type="RefSeq" id="XP_070863352.1">
    <property type="nucleotide sequence ID" value="XM_071013924.1"/>
</dbReference>
<feature type="region of interest" description="Disordered" evidence="9">
    <location>
        <begin position="172"/>
        <end position="218"/>
    </location>
</feature>
<evidence type="ECO:0000313" key="12">
    <source>
        <dbReference type="Proteomes" id="UP001600064"/>
    </source>
</evidence>
<evidence type="ECO:0000256" key="4">
    <source>
        <dbReference type="ARBA" id="ARBA00023015"/>
    </source>
</evidence>
<evidence type="ECO:0000256" key="3">
    <source>
        <dbReference type="ARBA" id="ARBA00022895"/>
    </source>
</evidence>
<protein>
    <recommendedName>
        <fullName evidence="8">DNA-binding protein RAP1</fullName>
    </recommendedName>
</protein>
<name>A0ABR4D2M2_9PEZI</name>
<evidence type="ECO:0000256" key="5">
    <source>
        <dbReference type="ARBA" id="ARBA00023159"/>
    </source>
</evidence>
<dbReference type="Pfam" id="PF01388">
    <property type="entry name" value="ARID"/>
    <property type="match status" value="1"/>
</dbReference>
<keyword evidence="2 8" id="KW-0158">Chromosome</keyword>
<dbReference type="Gene3D" id="1.10.10.2170">
    <property type="match status" value="1"/>
</dbReference>
<feature type="compositionally biased region" description="Acidic residues" evidence="9">
    <location>
        <begin position="514"/>
        <end position="554"/>
    </location>
</feature>
<dbReference type="InterPro" id="IPR001357">
    <property type="entry name" value="BRCT_dom"/>
</dbReference>
<dbReference type="EMBL" id="JAZGUE010000007">
    <property type="protein sequence ID" value="KAL2264625.1"/>
    <property type="molecule type" value="Genomic_DNA"/>
</dbReference>
<feature type="compositionally biased region" description="Polar residues" evidence="9">
    <location>
        <begin position="638"/>
        <end position="650"/>
    </location>
</feature>
<dbReference type="Pfam" id="PF16589">
    <property type="entry name" value="BRCT_2"/>
    <property type="match status" value="1"/>
</dbReference>
<keyword evidence="5" id="KW-0010">Activator</keyword>
<dbReference type="SUPFAM" id="SSF46689">
    <property type="entry name" value="Homeodomain-like"/>
    <property type="match status" value="2"/>
</dbReference>
<feature type="compositionally biased region" description="Pro residues" evidence="9">
    <location>
        <begin position="770"/>
        <end position="783"/>
    </location>
</feature>
<dbReference type="CDD" id="cd16100">
    <property type="entry name" value="ARID"/>
    <property type="match status" value="1"/>
</dbReference>
<proteinExistence type="inferred from homology"/>
<dbReference type="InterPro" id="IPR036431">
    <property type="entry name" value="ARID_dom_sf"/>
</dbReference>
<organism evidence="11 12">
    <name type="scientific">Remersonia thermophila</name>
    <dbReference type="NCBI Taxonomy" id="72144"/>
    <lineage>
        <taxon>Eukaryota</taxon>
        <taxon>Fungi</taxon>
        <taxon>Dikarya</taxon>
        <taxon>Ascomycota</taxon>
        <taxon>Pezizomycotina</taxon>
        <taxon>Sordariomycetes</taxon>
        <taxon>Sordariomycetidae</taxon>
        <taxon>Sordariales</taxon>
        <taxon>Sordariales incertae sedis</taxon>
        <taxon>Remersonia</taxon>
    </lineage>
</organism>
<keyword evidence="4" id="KW-0805">Transcription regulation</keyword>
<dbReference type="InterPro" id="IPR015010">
    <property type="entry name" value="TERF2IP_Myb"/>
</dbReference>
<dbReference type="PANTHER" id="PTHR16466:SF6">
    <property type="entry name" value="TELOMERIC REPEAT-BINDING FACTOR 2-INTERACTING PROTEIN 1"/>
    <property type="match status" value="1"/>
</dbReference>
<dbReference type="Pfam" id="PF08914">
    <property type="entry name" value="Myb_Rap1"/>
    <property type="match status" value="2"/>
</dbReference>
<dbReference type="InterPro" id="IPR039595">
    <property type="entry name" value="TE2IP/Rap1"/>
</dbReference>
<dbReference type="InterPro" id="IPR001606">
    <property type="entry name" value="ARID_dom"/>
</dbReference>
<comment type="subcellular location">
    <subcellularLocation>
        <location evidence="8">Nucleus</location>
    </subcellularLocation>
    <subcellularLocation>
        <location evidence="8">Chromosome</location>
        <location evidence="8">Telomere</location>
    </subcellularLocation>
</comment>
<feature type="compositionally biased region" description="Basic and acidic residues" evidence="9">
    <location>
        <begin position="555"/>
        <end position="567"/>
    </location>
</feature>
<dbReference type="SUPFAM" id="SSF46774">
    <property type="entry name" value="ARID-like"/>
    <property type="match status" value="1"/>
</dbReference>
<dbReference type="CDD" id="cd11655">
    <property type="entry name" value="rap1_myb-like"/>
    <property type="match status" value="2"/>
</dbReference>
<dbReference type="GeneID" id="98128568"/>
<comment type="subunit">
    <text evidence="8">Homodimer.</text>
</comment>
<feature type="compositionally biased region" description="Low complexity" evidence="9">
    <location>
        <begin position="651"/>
        <end position="668"/>
    </location>
</feature>
<feature type="compositionally biased region" description="Basic and acidic residues" evidence="9">
    <location>
        <begin position="344"/>
        <end position="353"/>
    </location>
</feature>
<feature type="region of interest" description="Disordered" evidence="9">
    <location>
        <begin position="307"/>
        <end position="412"/>
    </location>
</feature>
<gene>
    <name evidence="11" type="ORF">VTJ83DRAFT_7135</name>
</gene>
<dbReference type="PROSITE" id="PS50172">
    <property type="entry name" value="BRCT"/>
    <property type="match status" value="1"/>
</dbReference>
<reference evidence="11 12" key="1">
    <citation type="journal article" date="2024" name="Commun. Biol.">
        <title>Comparative genomic analysis of thermophilic fungi reveals convergent evolutionary adaptations and gene losses.</title>
        <authorList>
            <person name="Steindorff A.S."/>
            <person name="Aguilar-Pontes M.V."/>
            <person name="Robinson A.J."/>
            <person name="Andreopoulos B."/>
            <person name="LaButti K."/>
            <person name="Kuo A."/>
            <person name="Mondo S."/>
            <person name="Riley R."/>
            <person name="Otillar R."/>
            <person name="Haridas S."/>
            <person name="Lipzen A."/>
            <person name="Grimwood J."/>
            <person name="Schmutz J."/>
            <person name="Clum A."/>
            <person name="Reid I.D."/>
            <person name="Moisan M.C."/>
            <person name="Butler G."/>
            <person name="Nguyen T.T.M."/>
            <person name="Dewar K."/>
            <person name="Conant G."/>
            <person name="Drula E."/>
            <person name="Henrissat B."/>
            <person name="Hansel C."/>
            <person name="Singer S."/>
            <person name="Hutchinson M.I."/>
            <person name="de Vries R.P."/>
            <person name="Natvig D.O."/>
            <person name="Powell A.J."/>
            <person name="Tsang A."/>
            <person name="Grigoriev I.V."/>
        </authorList>
    </citation>
    <scope>NUCLEOTIDE SEQUENCE [LARGE SCALE GENOMIC DNA]</scope>
    <source>
        <strain evidence="11 12">ATCC 22073</strain>
    </source>
</reference>
<keyword evidence="6" id="KW-0804">Transcription</keyword>
<dbReference type="InterPro" id="IPR009057">
    <property type="entry name" value="Homeodomain-like_sf"/>
</dbReference>
<comment type="caution">
    <text evidence="11">The sequence shown here is derived from an EMBL/GenBank/DDBJ whole genome shotgun (WGS) entry which is preliminary data.</text>
</comment>
<comment type="function">
    <text evidence="8">Involved in the regulation of telomere length, clustering and has a specific role in telomere position effect (TPE).</text>
</comment>
<feature type="compositionally biased region" description="Pro residues" evidence="9">
    <location>
        <begin position="744"/>
        <end position="756"/>
    </location>
</feature>
<feature type="region of interest" description="Disordered" evidence="9">
    <location>
        <begin position="506"/>
        <end position="825"/>
    </location>
</feature>
<keyword evidence="12" id="KW-1185">Reference proteome</keyword>
<dbReference type="PANTHER" id="PTHR16466">
    <property type="entry name" value="TELOMERE REPEAT-BINDING FACTOR 2-INTERACTING PROTEIN 1"/>
    <property type="match status" value="1"/>
</dbReference>
<feature type="domain" description="BRCT" evidence="10">
    <location>
        <begin position="14"/>
        <end position="94"/>
    </location>
</feature>
<accession>A0ABR4D2M2</accession>
<evidence type="ECO:0000256" key="2">
    <source>
        <dbReference type="ARBA" id="ARBA00022454"/>
    </source>
</evidence>
<comment type="similarity">
    <text evidence="1 8">Belongs to the RAP1 family.</text>
</comment>